<protein>
    <submittedName>
        <fullName evidence="1">Uncharacterized protein</fullName>
    </submittedName>
</protein>
<dbReference type="Proteomes" id="UP001239111">
    <property type="component" value="Chromosome 2"/>
</dbReference>
<sequence>MLCGELLNGGLASAGSFPLLGFTSSGLLPGCLRAGLSPRSPSGSPYLPILAELLTSASQVEREKLLDLIAAAAAACTVDEFTTSDSITTMDTSSDNCYTEVLDNRMQQQQIRGDELCVSSDAAGIFLGEFNLFDTIMIPGMKILHSIIISLGIRLFAQ</sequence>
<proteinExistence type="predicted"/>
<keyword evidence="2" id="KW-1185">Reference proteome</keyword>
<evidence type="ECO:0000313" key="1">
    <source>
        <dbReference type="EMBL" id="KAJ8680140.1"/>
    </source>
</evidence>
<evidence type="ECO:0000313" key="2">
    <source>
        <dbReference type="Proteomes" id="UP001239111"/>
    </source>
</evidence>
<name>A0ACC2P984_9HYME</name>
<reference evidence="1" key="1">
    <citation type="submission" date="2023-04" db="EMBL/GenBank/DDBJ databases">
        <title>A chromosome-level genome assembly of the parasitoid wasp Eretmocerus hayati.</title>
        <authorList>
            <person name="Zhong Y."/>
            <person name="Liu S."/>
            <person name="Liu Y."/>
        </authorList>
    </citation>
    <scope>NUCLEOTIDE SEQUENCE</scope>
    <source>
        <strain evidence="1">ZJU_SS_LIU_2023</strain>
    </source>
</reference>
<accession>A0ACC2P984</accession>
<comment type="caution">
    <text evidence="1">The sequence shown here is derived from an EMBL/GenBank/DDBJ whole genome shotgun (WGS) entry which is preliminary data.</text>
</comment>
<gene>
    <name evidence="1" type="ORF">QAD02_015927</name>
</gene>
<dbReference type="EMBL" id="CM056742">
    <property type="protein sequence ID" value="KAJ8680140.1"/>
    <property type="molecule type" value="Genomic_DNA"/>
</dbReference>
<organism evidence="1 2">
    <name type="scientific">Eretmocerus hayati</name>
    <dbReference type="NCBI Taxonomy" id="131215"/>
    <lineage>
        <taxon>Eukaryota</taxon>
        <taxon>Metazoa</taxon>
        <taxon>Ecdysozoa</taxon>
        <taxon>Arthropoda</taxon>
        <taxon>Hexapoda</taxon>
        <taxon>Insecta</taxon>
        <taxon>Pterygota</taxon>
        <taxon>Neoptera</taxon>
        <taxon>Endopterygota</taxon>
        <taxon>Hymenoptera</taxon>
        <taxon>Apocrita</taxon>
        <taxon>Proctotrupomorpha</taxon>
        <taxon>Chalcidoidea</taxon>
        <taxon>Aphelinidae</taxon>
        <taxon>Aphelininae</taxon>
        <taxon>Eretmocerus</taxon>
    </lineage>
</organism>